<protein>
    <submittedName>
        <fullName evidence="1">Uncharacterized protein</fullName>
    </submittedName>
</protein>
<dbReference type="RefSeq" id="WP_173419268.1">
    <property type="nucleotide sequence ID" value="NZ_JABWDU010000001.1"/>
</dbReference>
<comment type="caution">
    <text evidence="1">The sequence shown here is derived from an EMBL/GenBank/DDBJ whole genome shotgun (WGS) entry which is preliminary data.</text>
</comment>
<gene>
    <name evidence="1" type="ORF">HT585_04425</name>
</gene>
<reference evidence="1 2" key="1">
    <citation type="submission" date="2020-06" db="EMBL/GenBank/DDBJ databases">
        <authorList>
            <person name="Grouzdev D.S."/>
        </authorList>
    </citation>
    <scope>NUCLEOTIDE SEQUENCE [LARGE SCALE GENOMIC DNA]</scope>
    <source>
        <strain evidence="1 2">HO-A22</strain>
    </source>
</reference>
<name>A0A7Y6UM14_9HYPH</name>
<proteinExistence type="predicted"/>
<keyword evidence="2" id="KW-1185">Reference proteome</keyword>
<organism evidence="1 2">
    <name type="scientific">Ensifer oleiphilus</name>
    <dbReference type="NCBI Taxonomy" id="2742698"/>
    <lineage>
        <taxon>Bacteria</taxon>
        <taxon>Pseudomonadati</taxon>
        <taxon>Pseudomonadota</taxon>
        <taxon>Alphaproteobacteria</taxon>
        <taxon>Hyphomicrobiales</taxon>
        <taxon>Rhizobiaceae</taxon>
        <taxon>Sinorhizobium/Ensifer group</taxon>
        <taxon>Ensifer</taxon>
    </lineage>
</organism>
<evidence type="ECO:0000313" key="1">
    <source>
        <dbReference type="EMBL" id="NVD38088.1"/>
    </source>
</evidence>
<dbReference type="AlphaFoldDB" id="A0A7Y6UM14"/>
<evidence type="ECO:0000313" key="2">
    <source>
        <dbReference type="Proteomes" id="UP000520198"/>
    </source>
</evidence>
<accession>A0A7Y6UM14</accession>
<dbReference type="Proteomes" id="UP000520198">
    <property type="component" value="Unassembled WGS sequence"/>
</dbReference>
<dbReference type="EMBL" id="JABWDU010000001">
    <property type="protein sequence ID" value="NVD38088.1"/>
    <property type="molecule type" value="Genomic_DNA"/>
</dbReference>
<sequence length="64" mass="7359">MMLDHEREDAPRRGFLGRAVTIEAFARKYRLDAEETRRLQGQFGPTAGEIELLQAARRNGMPEE</sequence>